<organism evidence="6 7">
    <name type="scientific">Spizellomyces punctatus (strain DAOM BR117)</name>
    <dbReference type="NCBI Taxonomy" id="645134"/>
    <lineage>
        <taxon>Eukaryota</taxon>
        <taxon>Fungi</taxon>
        <taxon>Fungi incertae sedis</taxon>
        <taxon>Chytridiomycota</taxon>
        <taxon>Chytridiomycota incertae sedis</taxon>
        <taxon>Chytridiomycetes</taxon>
        <taxon>Spizellomycetales</taxon>
        <taxon>Spizellomycetaceae</taxon>
        <taxon>Spizellomyces</taxon>
    </lineage>
</organism>
<name>A0A0L0H956_SPIPD</name>
<dbReference type="PROSITE" id="PS00383">
    <property type="entry name" value="TYR_PHOSPHATASE_1"/>
    <property type="match status" value="1"/>
</dbReference>
<dbReference type="eggNOG" id="KOG1089">
    <property type="taxonomic scope" value="Eukaryota"/>
</dbReference>
<dbReference type="InterPro" id="IPR011993">
    <property type="entry name" value="PH-like_dom_sf"/>
</dbReference>
<dbReference type="PANTHER" id="PTHR10807">
    <property type="entry name" value="MYOTUBULARIN-RELATED"/>
    <property type="match status" value="1"/>
</dbReference>
<dbReference type="InterPro" id="IPR029021">
    <property type="entry name" value="Prot-tyrosine_phosphatase-like"/>
</dbReference>
<dbReference type="Proteomes" id="UP000053201">
    <property type="component" value="Unassembled WGS sequence"/>
</dbReference>
<dbReference type="Pfam" id="PF06602">
    <property type="entry name" value="Myotub-related"/>
    <property type="match status" value="1"/>
</dbReference>
<dbReference type="InterPro" id="IPR030564">
    <property type="entry name" value="Myotubularin"/>
</dbReference>
<feature type="binding site" evidence="3">
    <location>
        <begin position="277"/>
        <end position="278"/>
    </location>
    <ligand>
        <name>substrate</name>
    </ligand>
</feature>
<feature type="region of interest" description="Disordered" evidence="4">
    <location>
        <begin position="719"/>
        <end position="763"/>
    </location>
</feature>
<accession>A0A0L0H956</accession>
<feature type="compositionally biased region" description="Acidic residues" evidence="4">
    <location>
        <begin position="667"/>
        <end position="691"/>
    </location>
</feature>
<dbReference type="Gene3D" id="2.30.29.30">
    <property type="entry name" value="Pleckstrin-homology domain (PH domain)/Phosphotyrosine-binding domain (PTB)"/>
    <property type="match status" value="1"/>
</dbReference>
<dbReference type="GO" id="GO:0046856">
    <property type="term" value="P:phosphatidylinositol dephosphorylation"/>
    <property type="evidence" value="ECO:0007669"/>
    <property type="project" value="TreeGrafter"/>
</dbReference>
<dbReference type="SUPFAM" id="SSF52799">
    <property type="entry name" value="(Phosphotyrosine protein) phosphatases II"/>
    <property type="match status" value="1"/>
</dbReference>
<feature type="region of interest" description="Disordered" evidence="4">
    <location>
        <begin position="448"/>
        <end position="476"/>
    </location>
</feature>
<reference evidence="6 7" key="1">
    <citation type="submission" date="2009-08" db="EMBL/GenBank/DDBJ databases">
        <title>The Genome Sequence of Spizellomyces punctatus strain DAOM BR117.</title>
        <authorList>
            <consortium name="The Broad Institute Genome Sequencing Platform"/>
            <person name="Russ C."/>
            <person name="Cuomo C."/>
            <person name="Shea T."/>
            <person name="Young S.K."/>
            <person name="Zeng Q."/>
            <person name="Koehrsen M."/>
            <person name="Haas B."/>
            <person name="Borodovsky M."/>
            <person name="Guigo R."/>
            <person name="Alvarado L."/>
            <person name="Berlin A."/>
            <person name="Bochicchio J."/>
            <person name="Borenstein D."/>
            <person name="Chapman S."/>
            <person name="Chen Z."/>
            <person name="Engels R."/>
            <person name="Freedman E."/>
            <person name="Gellesch M."/>
            <person name="Goldberg J."/>
            <person name="Griggs A."/>
            <person name="Gujja S."/>
            <person name="Heiman D."/>
            <person name="Hepburn T."/>
            <person name="Howarth C."/>
            <person name="Jen D."/>
            <person name="Larson L."/>
            <person name="Lewis B."/>
            <person name="Mehta T."/>
            <person name="Park D."/>
            <person name="Pearson M."/>
            <person name="Roberts A."/>
            <person name="Saif S."/>
            <person name="Shenoy N."/>
            <person name="Sisk P."/>
            <person name="Stolte C."/>
            <person name="Sykes S."/>
            <person name="Thomson T."/>
            <person name="Walk T."/>
            <person name="White J."/>
            <person name="Yandava C."/>
            <person name="Burger G."/>
            <person name="Gray M.W."/>
            <person name="Holland P.W.H."/>
            <person name="King N."/>
            <person name="Lang F.B.F."/>
            <person name="Roger A.J."/>
            <person name="Ruiz-Trillo I."/>
            <person name="Lander E."/>
            <person name="Nusbaum C."/>
        </authorList>
    </citation>
    <scope>NUCLEOTIDE SEQUENCE [LARGE SCALE GENOMIC DNA]</scope>
    <source>
        <strain evidence="6 7">DAOM BR117</strain>
    </source>
</reference>
<evidence type="ECO:0000256" key="3">
    <source>
        <dbReference type="PIRSR" id="PIRSR630564-2"/>
    </source>
</evidence>
<dbReference type="OrthoDB" id="271628at2759"/>
<feature type="domain" description="Myotubularin phosphatase" evidence="5">
    <location>
        <begin position="121"/>
        <end position="626"/>
    </location>
</feature>
<dbReference type="OMA" id="RTMEGFM"/>
<dbReference type="PANTHER" id="PTHR10807:SF128">
    <property type="entry name" value="PHOSPHATIDYLINOSITOL-3,5-BISPHOSPHATE 3-PHOSPHATASE"/>
    <property type="match status" value="1"/>
</dbReference>
<evidence type="ECO:0000256" key="2">
    <source>
        <dbReference type="PIRSR" id="PIRSR630564-1"/>
    </source>
</evidence>
<feature type="region of interest" description="Disordered" evidence="4">
    <location>
        <begin position="633"/>
        <end position="697"/>
    </location>
</feature>
<dbReference type="GO" id="GO:0005737">
    <property type="term" value="C:cytoplasm"/>
    <property type="evidence" value="ECO:0007669"/>
    <property type="project" value="TreeGrafter"/>
</dbReference>
<dbReference type="FunCoup" id="A0A0L0H956">
    <property type="interactions" value="177"/>
</dbReference>
<dbReference type="InterPro" id="IPR016130">
    <property type="entry name" value="Tyr_Pase_AS"/>
</dbReference>
<dbReference type="InParanoid" id="A0A0L0H956"/>
<feature type="binding site" evidence="3">
    <location>
        <begin position="339"/>
        <end position="345"/>
    </location>
    <ligand>
        <name>substrate</name>
    </ligand>
</feature>
<dbReference type="SUPFAM" id="SSF50729">
    <property type="entry name" value="PH domain-like"/>
    <property type="match status" value="1"/>
</dbReference>
<feature type="active site" description="Phosphocysteine intermediate" evidence="2">
    <location>
        <position position="339"/>
    </location>
</feature>
<dbReference type="PROSITE" id="PS51339">
    <property type="entry name" value="PPASE_MYOTUBULARIN"/>
    <property type="match status" value="1"/>
</dbReference>
<dbReference type="InterPro" id="IPR010569">
    <property type="entry name" value="Myotubularin-like_Pase_dom"/>
</dbReference>
<sequence length="763" mass="85012">MEHIRITKVPGVKLEKGHKTFVGTLHVLAHHLLFCPDDTETEIWISYSTIQAADRKFPTPTGLHPICITCRHFFFVKLFIARERDATDVFASLQRLMNVSSIEQLYAFSYKPIRPFGSNKGWRKYDPYREFERLGVGTRTDQWRFTTLNEAYEFCSTYPRCLVVPAKISDNVLRYTARFRSKGRIPALSYLHRTNLVSITRSSQPMVGLKQNRSIQDEKLVEAIFASTTLPSPNASQNLIIDARPTANAMAQTALGAGTESVDNYRGCKISFLGIDNIHVVRDSMNKVIEAMASAESGPVPRGLLDKSGWLKHIRNILDGTLMIVQHVHLHNSHVLVHCSDGWDRTAQLCSLAEICLDPYYRTFEGLAVLLEKEWLSFGHKFQDRCGHLSRDHSVVTDRTSVSAQFQAARRNVSNSITSAAKSFLSKNFGGGLDGGVSFSGSNRAVSYPGGMSGQGGTPPPTNPSSQPHSLTSSEVSIPNTVHPREVAPVFAQFLDCLYQLWTQFPTHFEYSERLLSALHLHVYSCQFGTFLFNCERERRSYVAPGSKTIQEATYSIWDYIEANRDEYANPHYISPDNRRKQGRDRLGSGMGLAVGSAEGAPGTVSPDGEVLYPSSANLKYWVGLCLKEGQDEMEKDMVDSELREREESERTGGPENGKGESLNPWEQDDMPEGNDEESDVFVEPGDESEPPVESMNDKATLTSPLELPQGYGIYPPIPKLIGGGSGKQTEKEMGRISMAKDEGKDKSDVADLPHPLWDPDLG</sequence>
<gene>
    <name evidence="6" type="ORF">SPPG_07576</name>
</gene>
<evidence type="ECO:0000313" key="7">
    <source>
        <dbReference type="Proteomes" id="UP000053201"/>
    </source>
</evidence>
<evidence type="ECO:0000259" key="5">
    <source>
        <dbReference type="PROSITE" id="PS51339"/>
    </source>
</evidence>
<evidence type="ECO:0000256" key="1">
    <source>
        <dbReference type="ARBA" id="ARBA00007471"/>
    </source>
</evidence>
<evidence type="ECO:0000313" key="6">
    <source>
        <dbReference type="EMBL" id="KNC97188.1"/>
    </source>
</evidence>
<dbReference type="AlphaFoldDB" id="A0A0L0H956"/>
<dbReference type="VEuPathDB" id="FungiDB:SPPG_07576"/>
<feature type="compositionally biased region" description="Polar residues" evidence="4">
    <location>
        <begin position="464"/>
        <end position="476"/>
    </location>
</feature>
<feature type="compositionally biased region" description="Basic and acidic residues" evidence="4">
    <location>
        <begin position="633"/>
        <end position="653"/>
    </location>
</feature>
<dbReference type="EMBL" id="KQ257465">
    <property type="protein sequence ID" value="KNC97188.1"/>
    <property type="molecule type" value="Genomic_DNA"/>
</dbReference>
<keyword evidence="7" id="KW-1185">Reference proteome</keyword>
<dbReference type="RefSeq" id="XP_016605228.1">
    <property type="nucleotide sequence ID" value="XM_016755743.1"/>
</dbReference>
<evidence type="ECO:0000256" key="4">
    <source>
        <dbReference type="SAM" id="MobiDB-lite"/>
    </source>
</evidence>
<dbReference type="InterPro" id="IPR048994">
    <property type="entry name" value="PH-GRAM_MTMR6-9"/>
</dbReference>
<dbReference type="Pfam" id="PF21098">
    <property type="entry name" value="PH-GRAM_MTMR6-like"/>
    <property type="match status" value="1"/>
</dbReference>
<dbReference type="GeneID" id="27690784"/>
<protein>
    <recommendedName>
        <fullName evidence="5">Myotubularin phosphatase domain-containing protein</fullName>
    </recommendedName>
</protein>
<feature type="compositionally biased region" description="Basic and acidic residues" evidence="4">
    <location>
        <begin position="729"/>
        <end position="752"/>
    </location>
</feature>
<dbReference type="GO" id="GO:0004438">
    <property type="term" value="F:phosphatidylinositol-3-phosphate phosphatase activity"/>
    <property type="evidence" value="ECO:0007669"/>
    <property type="project" value="TreeGrafter"/>
</dbReference>
<proteinExistence type="inferred from homology"/>
<dbReference type="GO" id="GO:0016020">
    <property type="term" value="C:membrane"/>
    <property type="evidence" value="ECO:0007669"/>
    <property type="project" value="TreeGrafter"/>
</dbReference>
<dbReference type="STRING" id="645134.A0A0L0H956"/>
<comment type="similarity">
    <text evidence="1">Belongs to the protein-tyrosine phosphatase family. Non-receptor class myotubularin subfamily.</text>
</comment>